<name>A0ABR2H2J8_9EUKA</name>
<dbReference type="PANTHER" id="PTHR27001">
    <property type="entry name" value="OS01G0253100 PROTEIN"/>
    <property type="match status" value="1"/>
</dbReference>
<keyword evidence="1" id="KW-0547">Nucleotide-binding</keyword>
<sequence length="361" mass="42288">MLKVHYALIDIPSKIFTIQIQPSTTFVEFLHLINKREKKKYQIIFFEGLEINIQDQIIYYIFDQDCFFIASFKNEVPSKEYFSSINLSFQNLISKSIDQLKVSNSSFEKILGNSILMEKSTNKIYYQEIHPKDSFEGTLGNCDDDILLAASIKHPVSVPFLGYNYNENGDLQLYYEYPEKGSLSQHLGLTSDENKDPLFDDTHKLIISYGLACYIEYLHKNNFKHNFLTTSDIWLDSQFYPHVIFLTENKINNLRQQTNGRYIQYMPPEDIFGLPDVYFYGRILFYLINDVKPISDNQFVGFNSCPQSTPCNWRRLISECLSNHTSFTRIISCLESDSFINDSIDMDEFESYQNIVMPYRI</sequence>
<dbReference type="InterPro" id="IPR011009">
    <property type="entry name" value="Kinase-like_dom_sf"/>
</dbReference>
<protein>
    <recommendedName>
        <fullName evidence="5">Protein kinase domain-containing protein</fullName>
    </recommendedName>
</protein>
<gene>
    <name evidence="3" type="ORF">M9Y10_030813</name>
</gene>
<dbReference type="Proteomes" id="UP001470230">
    <property type="component" value="Unassembled WGS sequence"/>
</dbReference>
<evidence type="ECO:0000256" key="1">
    <source>
        <dbReference type="ARBA" id="ARBA00022741"/>
    </source>
</evidence>
<dbReference type="PANTHER" id="PTHR27001:SF931">
    <property type="entry name" value="OS11G0664100 PROTEIN"/>
    <property type="match status" value="1"/>
</dbReference>
<dbReference type="SUPFAM" id="SSF56112">
    <property type="entry name" value="Protein kinase-like (PK-like)"/>
    <property type="match status" value="1"/>
</dbReference>
<comment type="caution">
    <text evidence="3">The sequence shown here is derived from an EMBL/GenBank/DDBJ whole genome shotgun (WGS) entry which is preliminary data.</text>
</comment>
<organism evidence="3 4">
    <name type="scientific">Tritrichomonas musculus</name>
    <dbReference type="NCBI Taxonomy" id="1915356"/>
    <lineage>
        <taxon>Eukaryota</taxon>
        <taxon>Metamonada</taxon>
        <taxon>Parabasalia</taxon>
        <taxon>Tritrichomonadida</taxon>
        <taxon>Tritrichomonadidae</taxon>
        <taxon>Tritrichomonas</taxon>
    </lineage>
</organism>
<keyword evidence="4" id="KW-1185">Reference proteome</keyword>
<accession>A0ABR2H2J8</accession>
<proteinExistence type="predicted"/>
<reference evidence="3 4" key="1">
    <citation type="submission" date="2024-04" db="EMBL/GenBank/DDBJ databases">
        <title>Tritrichomonas musculus Genome.</title>
        <authorList>
            <person name="Alves-Ferreira E."/>
            <person name="Grigg M."/>
            <person name="Lorenzi H."/>
            <person name="Galac M."/>
        </authorList>
    </citation>
    <scope>NUCLEOTIDE SEQUENCE [LARGE SCALE GENOMIC DNA]</scope>
    <source>
        <strain evidence="3 4">EAF2021</strain>
    </source>
</reference>
<evidence type="ECO:0000256" key="2">
    <source>
        <dbReference type="ARBA" id="ARBA00022840"/>
    </source>
</evidence>
<dbReference type="Gene3D" id="1.10.510.10">
    <property type="entry name" value="Transferase(Phosphotransferase) domain 1"/>
    <property type="match status" value="1"/>
</dbReference>
<keyword evidence="2" id="KW-0067">ATP-binding</keyword>
<evidence type="ECO:0000313" key="3">
    <source>
        <dbReference type="EMBL" id="KAK8840413.1"/>
    </source>
</evidence>
<evidence type="ECO:0000313" key="4">
    <source>
        <dbReference type="Proteomes" id="UP001470230"/>
    </source>
</evidence>
<evidence type="ECO:0008006" key="5">
    <source>
        <dbReference type="Google" id="ProtNLM"/>
    </source>
</evidence>
<dbReference type="EMBL" id="JAPFFF010000046">
    <property type="protein sequence ID" value="KAK8840413.1"/>
    <property type="molecule type" value="Genomic_DNA"/>
</dbReference>